<gene>
    <name evidence="1" type="ORF">RB653_005898</name>
</gene>
<evidence type="ECO:0000313" key="1">
    <source>
        <dbReference type="EMBL" id="KAK5584290.1"/>
    </source>
</evidence>
<reference evidence="1 2" key="1">
    <citation type="submission" date="2023-11" db="EMBL/GenBank/DDBJ databases">
        <title>Dfirmibasis_genome.</title>
        <authorList>
            <person name="Edelbroek B."/>
            <person name="Kjellin J."/>
            <person name="Jerlstrom-Hultqvist J."/>
            <person name="Soderbom F."/>
        </authorList>
    </citation>
    <scope>NUCLEOTIDE SEQUENCE [LARGE SCALE GENOMIC DNA]</scope>
    <source>
        <strain evidence="1 2">TNS-C-14</strain>
    </source>
</reference>
<dbReference type="EMBL" id="JAVFKY010000001">
    <property type="protein sequence ID" value="KAK5584290.1"/>
    <property type="molecule type" value="Genomic_DNA"/>
</dbReference>
<sequence>MLFDSFSKLFSNCSINIHSSNIDSKGNKLNSVTLNEYSALKTENLLFTRPNFGLM</sequence>
<dbReference type="Proteomes" id="UP001344447">
    <property type="component" value="Unassembled WGS sequence"/>
</dbReference>
<keyword evidence="2" id="KW-1185">Reference proteome</keyword>
<accession>A0AAN7UB20</accession>
<protein>
    <submittedName>
        <fullName evidence="1">Uncharacterized protein</fullName>
    </submittedName>
</protein>
<dbReference type="AlphaFoldDB" id="A0AAN7UB20"/>
<comment type="caution">
    <text evidence="1">The sequence shown here is derived from an EMBL/GenBank/DDBJ whole genome shotgun (WGS) entry which is preliminary data.</text>
</comment>
<proteinExistence type="predicted"/>
<organism evidence="1 2">
    <name type="scientific">Dictyostelium firmibasis</name>
    <dbReference type="NCBI Taxonomy" id="79012"/>
    <lineage>
        <taxon>Eukaryota</taxon>
        <taxon>Amoebozoa</taxon>
        <taxon>Evosea</taxon>
        <taxon>Eumycetozoa</taxon>
        <taxon>Dictyostelia</taxon>
        <taxon>Dictyosteliales</taxon>
        <taxon>Dictyosteliaceae</taxon>
        <taxon>Dictyostelium</taxon>
    </lineage>
</organism>
<name>A0AAN7UB20_9MYCE</name>
<evidence type="ECO:0000313" key="2">
    <source>
        <dbReference type="Proteomes" id="UP001344447"/>
    </source>
</evidence>